<feature type="coiled-coil region" evidence="1">
    <location>
        <begin position="561"/>
        <end position="592"/>
    </location>
</feature>
<protein>
    <recommendedName>
        <fullName evidence="5">UBA domain-containing protein</fullName>
    </recommendedName>
</protein>
<evidence type="ECO:0008006" key="5">
    <source>
        <dbReference type="Google" id="ProtNLM"/>
    </source>
</evidence>
<feature type="compositionally biased region" description="Basic and acidic residues" evidence="2">
    <location>
        <begin position="359"/>
        <end position="369"/>
    </location>
</feature>
<dbReference type="Gene3D" id="3.10.20.90">
    <property type="entry name" value="Phosphatidylinositol 3-kinase Catalytic Subunit, Chain A, domain 1"/>
    <property type="match status" value="1"/>
</dbReference>
<keyword evidence="1" id="KW-0175">Coiled coil</keyword>
<feature type="compositionally biased region" description="Basic and acidic residues" evidence="2">
    <location>
        <begin position="337"/>
        <end position="349"/>
    </location>
</feature>
<dbReference type="EMBL" id="BTSX01000001">
    <property type="protein sequence ID" value="GMS79518.1"/>
    <property type="molecule type" value="Genomic_DNA"/>
</dbReference>
<dbReference type="AlphaFoldDB" id="A0AAV5S9K6"/>
<feature type="region of interest" description="Disordered" evidence="2">
    <location>
        <begin position="317"/>
        <end position="397"/>
    </location>
</feature>
<comment type="caution">
    <text evidence="3">The sequence shown here is derived from an EMBL/GenBank/DDBJ whole genome shotgun (WGS) entry which is preliminary data.</text>
</comment>
<accession>A0AAV5S9K6</accession>
<evidence type="ECO:0000256" key="2">
    <source>
        <dbReference type="SAM" id="MobiDB-lite"/>
    </source>
</evidence>
<evidence type="ECO:0000256" key="1">
    <source>
        <dbReference type="SAM" id="Coils"/>
    </source>
</evidence>
<name>A0AAV5S9K6_9BILA</name>
<gene>
    <name evidence="3" type="ORF">PENTCL1PPCAC_1693</name>
</gene>
<reference evidence="3" key="1">
    <citation type="submission" date="2023-10" db="EMBL/GenBank/DDBJ databases">
        <title>Genome assembly of Pristionchus species.</title>
        <authorList>
            <person name="Yoshida K."/>
            <person name="Sommer R.J."/>
        </authorList>
    </citation>
    <scope>NUCLEOTIDE SEQUENCE</scope>
    <source>
        <strain evidence="3">RS0144</strain>
    </source>
</reference>
<evidence type="ECO:0000313" key="4">
    <source>
        <dbReference type="Proteomes" id="UP001432027"/>
    </source>
</evidence>
<evidence type="ECO:0000313" key="3">
    <source>
        <dbReference type="EMBL" id="GMS79518.1"/>
    </source>
</evidence>
<keyword evidence="4" id="KW-1185">Reference proteome</keyword>
<dbReference type="Proteomes" id="UP001432027">
    <property type="component" value="Unassembled WGS sequence"/>
</dbReference>
<feature type="compositionally biased region" description="Basic and acidic residues" evidence="2">
    <location>
        <begin position="317"/>
        <end position="330"/>
    </location>
</feature>
<organism evidence="3 4">
    <name type="scientific">Pristionchus entomophagus</name>
    <dbReference type="NCBI Taxonomy" id="358040"/>
    <lineage>
        <taxon>Eukaryota</taxon>
        <taxon>Metazoa</taxon>
        <taxon>Ecdysozoa</taxon>
        <taxon>Nematoda</taxon>
        <taxon>Chromadorea</taxon>
        <taxon>Rhabditida</taxon>
        <taxon>Rhabditina</taxon>
        <taxon>Diplogasteromorpha</taxon>
        <taxon>Diplogasteroidea</taxon>
        <taxon>Neodiplogasteridae</taxon>
        <taxon>Pristionchus</taxon>
    </lineage>
</organism>
<feature type="compositionally biased region" description="Basic and acidic residues" evidence="2">
    <location>
        <begin position="377"/>
        <end position="397"/>
    </location>
</feature>
<proteinExistence type="predicted"/>
<sequence length="870" mass="101854">MCSSVSDVNEWMRRSDDLVSEITNLVAFNDPANTTNCNPNQVDEIRRGVVELGYNDVNEFCVSFPTKFIVHAESGVISLHNEEKSRVFKRFEEEKQERERRNQLQLDHMTMDALSSLFPGPPPPQENMVKTEENEESQMQSVKKGDRIHFKISHEGKTRRFAISRYDSNLVGTVKQRVENIIGCIVSSLSWRDEDSLCVLEDEEDMFAAIHYAETYRKPVCILIEATIGETRIDEEMGSEQVGVEESVAIPVEESRESIGNIEMLEQKCSELSIAETIRQVEYPEDSMKEMMEQWRKRDEETLRRLEEIRAVKELEKGQKGDIHEKHLLGNDDESPEEKRLRNLNKTELEINEDGDAMTEMKKSQEEKQRKKKERMKRMEARTEKERMEKEKKDKKMRRQELWRQLLEIEEKLRKGPGIKITPLRVQKDSKEQRKILEETRMKELKQWEAVMENKRRLEKEKEKEAEEKSIDSMVNLKTEVAKMEDRLKQAGFPRRRVDSIVEKIKPVLESMQMLENQLDNMQLQPATAAPIAPDATAAASVGPDAPTDAAALLDDVASRRQSAQDSMREVLRRKEEENERKKLELSAIENDPESMSFHSKAEKLARLTCSWKKNERDYIYPAESWLSYEEFETVTEKFLRDREEFIMRGEEIMRIPAHLEQNLLKEMMDHTSVDALPKRLHLLQILVHNNIRMHVFQEHEVMFTENKEVENEMIRVIATDLASRLEKMRNTVKPVPPLMCERLIQYRIDELERELKNTPTPVMGCRFAALNMRLILTTSVYKISYEPNEIGYEGAFDRASEFTVQLKMIANEKKVDVEEKKEETMLDEKQQELLNQLFNTGIFQDFDKMVEVCLTARNLEQAIDMMIKE</sequence>